<dbReference type="OrthoDB" id="2017576at2759"/>
<accession>A0A2U1PCC4</accession>
<protein>
    <submittedName>
        <fullName evidence="1">Uncharacterized protein</fullName>
    </submittedName>
</protein>
<dbReference type="Proteomes" id="UP000245207">
    <property type="component" value="Unassembled WGS sequence"/>
</dbReference>
<evidence type="ECO:0000313" key="1">
    <source>
        <dbReference type="EMBL" id="PWA83414.1"/>
    </source>
</evidence>
<keyword evidence="2" id="KW-1185">Reference proteome</keyword>
<name>A0A2U1PCC4_ARTAN</name>
<comment type="caution">
    <text evidence="1">The sequence shown here is derived from an EMBL/GenBank/DDBJ whole genome shotgun (WGS) entry which is preliminary data.</text>
</comment>
<evidence type="ECO:0000313" key="2">
    <source>
        <dbReference type="Proteomes" id="UP000245207"/>
    </source>
</evidence>
<gene>
    <name evidence="1" type="ORF">CTI12_AA168450</name>
</gene>
<reference evidence="1 2" key="1">
    <citation type="journal article" date="2018" name="Mol. Plant">
        <title>The genome of Artemisia annua provides insight into the evolution of Asteraceae family and artemisinin biosynthesis.</title>
        <authorList>
            <person name="Shen Q."/>
            <person name="Zhang L."/>
            <person name="Liao Z."/>
            <person name="Wang S."/>
            <person name="Yan T."/>
            <person name="Shi P."/>
            <person name="Liu M."/>
            <person name="Fu X."/>
            <person name="Pan Q."/>
            <person name="Wang Y."/>
            <person name="Lv Z."/>
            <person name="Lu X."/>
            <person name="Zhang F."/>
            <person name="Jiang W."/>
            <person name="Ma Y."/>
            <person name="Chen M."/>
            <person name="Hao X."/>
            <person name="Li L."/>
            <person name="Tang Y."/>
            <person name="Lv G."/>
            <person name="Zhou Y."/>
            <person name="Sun X."/>
            <person name="Brodelius P.E."/>
            <person name="Rose J.K.C."/>
            <person name="Tang K."/>
        </authorList>
    </citation>
    <scope>NUCLEOTIDE SEQUENCE [LARGE SCALE GENOMIC DNA]</scope>
    <source>
        <strain evidence="2">cv. Huhao1</strain>
        <tissue evidence="1">Leaf</tissue>
    </source>
</reference>
<proteinExistence type="predicted"/>
<sequence length="196" mass="22826">MIRKCDVDFPCLHLIYDFWDTMIEEVREKIFKHEGLDAITGDSPFFNVSQTVLEARWNKSNTPLHSMAHSLVPKYYSETWLEVGSSLVPRVTPNEDQDVSYNRDKCFKKMFTNPYELRKVYAEYGQFSGTLGFFGEAHVMDARAREDPLSWWQAMARQHQHYKLLRSDCFPNPLLPHAAKGIGALSQIFKVLRETD</sequence>
<dbReference type="EMBL" id="PKPP01001354">
    <property type="protein sequence ID" value="PWA83414.1"/>
    <property type="molecule type" value="Genomic_DNA"/>
</dbReference>
<dbReference type="AlphaFoldDB" id="A0A2U1PCC4"/>
<organism evidence="1 2">
    <name type="scientific">Artemisia annua</name>
    <name type="common">Sweet wormwood</name>
    <dbReference type="NCBI Taxonomy" id="35608"/>
    <lineage>
        <taxon>Eukaryota</taxon>
        <taxon>Viridiplantae</taxon>
        <taxon>Streptophyta</taxon>
        <taxon>Embryophyta</taxon>
        <taxon>Tracheophyta</taxon>
        <taxon>Spermatophyta</taxon>
        <taxon>Magnoliopsida</taxon>
        <taxon>eudicotyledons</taxon>
        <taxon>Gunneridae</taxon>
        <taxon>Pentapetalae</taxon>
        <taxon>asterids</taxon>
        <taxon>campanulids</taxon>
        <taxon>Asterales</taxon>
        <taxon>Asteraceae</taxon>
        <taxon>Asteroideae</taxon>
        <taxon>Anthemideae</taxon>
        <taxon>Artemisiinae</taxon>
        <taxon>Artemisia</taxon>
    </lineage>
</organism>